<feature type="compositionally biased region" description="Basic residues" evidence="1">
    <location>
        <begin position="58"/>
        <end position="69"/>
    </location>
</feature>
<dbReference type="Proteomes" id="UP000218209">
    <property type="component" value="Unassembled WGS sequence"/>
</dbReference>
<feature type="region of interest" description="Disordered" evidence="1">
    <location>
        <begin position="1"/>
        <end position="260"/>
    </location>
</feature>
<gene>
    <name evidence="2" type="ORF">BU14_0053s0032</name>
</gene>
<feature type="compositionally biased region" description="Pro residues" evidence="1">
    <location>
        <begin position="144"/>
        <end position="160"/>
    </location>
</feature>
<evidence type="ECO:0000313" key="3">
    <source>
        <dbReference type="Proteomes" id="UP000218209"/>
    </source>
</evidence>
<evidence type="ECO:0000313" key="2">
    <source>
        <dbReference type="EMBL" id="OSX80368.1"/>
    </source>
</evidence>
<feature type="compositionally biased region" description="Low complexity" evidence="1">
    <location>
        <begin position="236"/>
        <end position="260"/>
    </location>
</feature>
<name>A0A1X6PI53_PORUM</name>
<sequence length="260" mass="27485">MRRRRATTDPWPNRRPSKNTEPSRVGGTRAPMGAPTQRGTTQRRERVLGGRQTPGLRRASRGGHSRRQGPRGLIEDNGTFADEQRWMGGSAAPPRGAGRAPLPDGPSAERPAAPPSALPAHHPRGQASRMRAGARAVHRCAAAAPPPVGRRTTRPPPRPPRGARGGPRQRPHGRRPASSATNPVCRRRRRLLTAATALRADAPPSRPPPPTETIRASARTPPATPREHPPPHASVSTPDRTAAAASATPARASGSGTAVV</sequence>
<organism evidence="2 3">
    <name type="scientific">Porphyra umbilicalis</name>
    <name type="common">Purple laver</name>
    <name type="synonym">Red alga</name>
    <dbReference type="NCBI Taxonomy" id="2786"/>
    <lineage>
        <taxon>Eukaryota</taxon>
        <taxon>Rhodophyta</taxon>
        <taxon>Bangiophyceae</taxon>
        <taxon>Bangiales</taxon>
        <taxon>Bangiaceae</taxon>
        <taxon>Porphyra</taxon>
    </lineage>
</organism>
<keyword evidence="3" id="KW-1185">Reference proteome</keyword>
<dbReference type="EMBL" id="KV918776">
    <property type="protein sequence ID" value="OSX80368.1"/>
    <property type="molecule type" value="Genomic_DNA"/>
</dbReference>
<evidence type="ECO:0000256" key="1">
    <source>
        <dbReference type="SAM" id="MobiDB-lite"/>
    </source>
</evidence>
<feature type="compositionally biased region" description="Low complexity" evidence="1">
    <location>
        <begin position="88"/>
        <end position="111"/>
    </location>
</feature>
<reference evidence="2 3" key="1">
    <citation type="submission" date="2017-03" db="EMBL/GenBank/DDBJ databases">
        <title>WGS assembly of Porphyra umbilicalis.</title>
        <authorList>
            <person name="Brawley S.H."/>
            <person name="Blouin N.A."/>
            <person name="Ficko-Blean E."/>
            <person name="Wheeler G.L."/>
            <person name="Lohr M."/>
            <person name="Goodson H.V."/>
            <person name="Jenkins J.W."/>
            <person name="Blaby-Haas C.E."/>
            <person name="Helliwell K.E."/>
            <person name="Chan C."/>
            <person name="Marriage T."/>
            <person name="Bhattacharya D."/>
            <person name="Klein A.S."/>
            <person name="Badis Y."/>
            <person name="Brodie J."/>
            <person name="Cao Y."/>
            <person name="Collen J."/>
            <person name="Dittami S.M."/>
            <person name="Gachon C.M."/>
            <person name="Green B.R."/>
            <person name="Karpowicz S."/>
            <person name="Kim J.W."/>
            <person name="Kudahl U."/>
            <person name="Lin S."/>
            <person name="Michel G."/>
            <person name="Mittag M."/>
            <person name="Olson B.J."/>
            <person name="Pangilinan J."/>
            <person name="Peng Y."/>
            <person name="Qiu H."/>
            <person name="Shu S."/>
            <person name="Singer J.T."/>
            <person name="Smith A.G."/>
            <person name="Sprecher B.N."/>
            <person name="Wagner V."/>
            <person name="Wang W."/>
            <person name="Wang Z.-Y."/>
            <person name="Yan J."/>
            <person name="Yarish C."/>
            <person name="Zoeuner-Riek S."/>
            <person name="Zhuang Y."/>
            <person name="Zou Y."/>
            <person name="Lindquist E.A."/>
            <person name="Grimwood J."/>
            <person name="Barry K."/>
            <person name="Rokhsar D.S."/>
            <person name="Schmutz J."/>
            <person name="Stiller J.W."/>
            <person name="Grossman A.R."/>
            <person name="Prochnik S.E."/>
        </authorList>
    </citation>
    <scope>NUCLEOTIDE SEQUENCE [LARGE SCALE GENOMIC DNA]</scope>
    <source>
        <strain evidence="2">4086291</strain>
    </source>
</reference>
<proteinExistence type="predicted"/>
<accession>A0A1X6PI53</accession>
<dbReference type="AlphaFoldDB" id="A0A1X6PI53"/>
<protein>
    <submittedName>
        <fullName evidence="2">Uncharacterized protein</fullName>
    </submittedName>
</protein>
<feature type="compositionally biased region" description="Low complexity" evidence="1">
    <location>
        <begin position="131"/>
        <end position="143"/>
    </location>
</feature>